<gene>
    <name evidence="1" type="ORF">GGD88_000523</name>
</gene>
<evidence type="ECO:0000313" key="2">
    <source>
        <dbReference type="Proteomes" id="UP000555728"/>
    </source>
</evidence>
<dbReference type="AlphaFoldDB" id="A0A7W6RX62"/>
<reference evidence="1 2" key="1">
    <citation type="submission" date="2020-08" db="EMBL/GenBank/DDBJ databases">
        <title>Genome sequencing of Purple Non-Sulfur Bacteria from various extreme environments.</title>
        <authorList>
            <person name="Mayer M."/>
        </authorList>
    </citation>
    <scope>NUCLEOTIDE SEQUENCE [LARGE SCALE GENOMIC DNA]</scope>
    <source>
        <strain evidence="1 2">JA135</strain>
    </source>
</reference>
<organism evidence="1 2">
    <name type="scientific">Roseospira goensis</name>
    <dbReference type="NCBI Taxonomy" id="391922"/>
    <lineage>
        <taxon>Bacteria</taxon>
        <taxon>Pseudomonadati</taxon>
        <taxon>Pseudomonadota</taxon>
        <taxon>Alphaproteobacteria</taxon>
        <taxon>Rhodospirillales</taxon>
        <taxon>Rhodospirillaceae</taxon>
        <taxon>Roseospira</taxon>
    </lineage>
</organism>
<dbReference type="Proteomes" id="UP000555728">
    <property type="component" value="Unassembled WGS sequence"/>
</dbReference>
<name>A0A7W6RX62_9PROT</name>
<protein>
    <submittedName>
        <fullName evidence="1">Uncharacterized protein</fullName>
    </submittedName>
</protein>
<comment type="caution">
    <text evidence="1">The sequence shown here is derived from an EMBL/GenBank/DDBJ whole genome shotgun (WGS) entry which is preliminary data.</text>
</comment>
<sequence>MASIGPITLYREKSVIHRFDGQSGSDVPQDPSFVLKSNRLTMEVSAHSHTAPIVVRGHNIAGTLRMAAIVAERFTRDPETFSPHNPYPPDWGDLWERKVSGYERQFNRDNWTSLHVGGATIFTTRDSPPVVAIERLAQGADLDERTVRQAVASVFGCSADSDMVVQHDSQTAVVVTPFSAYLRAAILERKSGRTGSFSVSVYHTETRRARTSSLLNFCADLIESYNLRQFLERAPGASDVGATAPAHLRQQIDAVVKRRRELAQYIEGFEHANRVQYRPERPDL</sequence>
<dbReference type="RefSeq" id="WP_184431411.1">
    <property type="nucleotide sequence ID" value="NZ_JACIGI010000003.1"/>
</dbReference>
<keyword evidence="2" id="KW-1185">Reference proteome</keyword>
<evidence type="ECO:0000313" key="1">
    <source>
        <dbReference type="EMBL" id="MBB4284812.1"/>
    </source>
</evidence>
<dbReference type="EMBL" id="JACIGI010000003">
    <property type="protein sequence ID" value="MBB4284812.1"/>
    <property type="molecule type" value="Genomic_DNA"/>
</dbReference>
<accession>A0A7W6RX62</accession>
<proteinExistence type="predicted"/>